<evidence type="ECO:0000313" key="3">
    <source>
        <dbReference type="Proteomes" id="UP000826656"/>
    </source>
</evidence>
<evidence type="ECO:0000256" key="1">
    <source>
        <dbReference type="SAM" id="MobiDB-lite"/>
    </source>
</evidence>
<feature type="region of interest" description="Disordered" evidence="1">
    <location>
        <begin position="239"/>
        <end position="312"/>
    </location>
</feature>
<accession>A0ABQ7TSV7</accession>
<protein>
    <submittedName>
        <fullName evidence="2">Uncharacterized protein</fullName>
    </submittedName>
</protein>
<feature type="compositionally biased region" description="Basic residues" evidence="1">
    <location>
        <begin position="244"/>
        <end position="259"/>
    </location>
</feature>
<feature type="compositionally biased region" description="Basic and acidic residues" evidence="1">
    <location>
        <begin position="265"/>
        <end position="281"/>
    </location>
</feature>
<name>A0ABQ7TSV7_SOLTU</name>
<comment type="caution">
    <text evidence="2">The sequence shown here is derived from an EMBL/GenBank/DDBJ whole genome shotgun (WGS) entry which is preliminary data.</text>
</comment>
<dbReference type="EMBL" id="JAIVGD010000028">
    <property type="protein sequence ID" value="KAH0737324.1"/>
    <property type="molecule type" value="Genomic_DNA"/>
</dbReference>
<sequence length="312" mass="34229">MDSPNEIDPVTFYTLSIVPSPAKMSTLSPLNTNEASPLNPQSLIDLNKPAPSYQPGPFSTMLSDHLFEGDLPLSKSSGSNILAANESIVIESLAQMREGVIHEAGGTFANEEGGSFVEVIIGDTKPVLDQTPEIGLHPSTYSSDTDEDDVSLRLALQRRMVPITTKGKEKVTEETPKMRPFTRAISQKLIGDAMKSSEITTADNRRRRSGDMVFELPTNDVVDVSIEVSENEYVDEDTPLVAAKKGKRKQVKKTGKGKSRTSTIKKADTTKGKGNDSQKKRELSKRKREISPVLKQNSNREQAPNEIGMTRK</sequence>
<gene>
    <name evidence="2" type="ORF">KY290_036029</name>
</gene>
<keyword evidence="3" id="KW-1185">Reference proteome</keyword>
<reference evidence="2 3" key="1">
    <citation type="journal article" date="2021" name="bioRxiv">
        <title>Chromosome-scale and haplotype-resolved genome assembly of a tetraploid potato cultivar.</title>
        <authorList>
            <person name="Sun H."/>
            <person name="Jiao W.-B."/>
            <person name="Krause K."/>
            <person name="Campoy J.A."/>
            <person name="Goel M."/>
            <person name="Folz-Donahue K."/>
            <person name="Kukat C."/>
            <person name="Huettel B."/>
            <person name="Schneeberger K."/>
        </authorList>
    </citation>
    <scope>NUCLEOTIDE SEQUENCE [LARGE SCALE GENOMIC DNA]</scope>
    <source>
        <strain evidence="2">SolTubOtavaFocal</strain>
        <tissue evidence="2">Leaves</tissue>
    </source>
</reference>
<organism evidence="2 3">
    <name type="scientific">Solanum tuberosum</name>
    <name type="common">Potato</name>
    <dbReference type="NCBI Taxonomy" id="4113"/>
    <lineage>
        <taxon>Eukaryota</taxon>
        <taxon>Viridiplantae</taxon>
        <taxon>Streptophyta</taxon>
        <taxon>Embryophyta</taxon>
        <taxon>Tracheophyta</taxon>
        <taxon>Spermatophyta</taxon>
        <taxon>Magnoliopsida</taxon>
        <taxon>eudicotyledons</taxon>
        <taxon>Gunneridae</taxon>
        <taxon>Pentapetalae</taxon>
        <taxon>asterids</taxon>
        <taxon>lamiids</taxon>
        <taxon>Solanales</taxon>
        <taxon>Solanaceae</taxon>
        <taxon>Solanoideae</taxon>
        <taxon>Solaneae</taxon>
        <taxon>Solanum</taxon>
    </lineage>
</organism>
<dbReference type="Proteomes" id="UP000826656">
    <property type="component" value="Unassembled WGS sequence"/>
</dbReference>
<proteinExistence type="predicted"/>
<evidence type="ECO:0000313" key="2">
    <source>
        <dbReference type="EMBL" id="KAH0737324.1"/>
    </source>
</evidence>